<dbReference type="EMBL" id="MEKH01000013">
    <property type="protein sequence ID" value="ODN97962.1"/>
    <property type="molecule type" value="Genomic_DNA"/>
</dbReference>
<evidence type="ECO:0000313" key="1">
    <source>
        <dbReference type="EMBL" id="ODN97962.1"/>
    </source>
</evidence>
<accession>A0A1E3JAT9</accession>
<dbReference type="Proteomes" id="UP000095149">
    <property type="component" value="Unassembled WGS sequence"/>
</dbReference>
<reference evidence="1 2" key="1">
    <citation type="submission" date="2016-06" db="EMBL/GenBank/DDBJ databases">
        <title>Evolution of pathogenesis and genome organization in the Tremellales.</title>
        <authorList>
            <person name="Cuomo C."/>
            <person name="Litvintseva A."/>
            <person name="Heitman J."/>
            <person name="Chen Y."/>
            <person name="Sun S."/>
            <person name="Springer D."/>
            <person name="Dromer F."/>
            <person name="Young S."/>
            <person name="Zeng Q."/>
            <person name="Chapman S."/>
            <person name="Gujja S."/>
            <person name="Saif S."/>
            <person name="Birren B."/>
        </authorList>
    </citation>
    <scope>NUCLEOTIDE SEQUENCE [LARGE SCALE GENOMIC DNA]</scope>
    <source>
        <strain evidence="1 2">CBS 6273</strain>
    </source>
</reference>
<organism evidence="1 2">
    <name type="scientific">Cryptococcus amylolentus CBS 6273</name>
    <dbReference type="NCBI Taxonomy" id="1296118"/>
    <lineage>
        <taxon>Eukaryota</taxon>
        <taxon>Fungi</taxon>
        <taxon>Dikarya</taxon>
        <taxon>Basidiomycota</taxon>
        <taxon>Agaricomycotina</taxon>
        <taxon>Tremellomycetes</taxon>
        <taxon>Tremellales</taxon>
        <taxon>Cryptococcaceae</taxon>
        <taxon>Cryptococcus</taxon>
    </lineage>
</organism>
<gene>
    <name evidence="1" type="ORF">I350_07599</name>
</gene>
<sequence length="186" mass="20650">MVHNKVCFAPLNSVGQETFGKYHHSYSTTELFVVKSPIIQPTIGEDKVPQGFILTYVTHGSWFQGTHFSNSQLYIYICKNIVSLSPASSTIVRAIAFILDKGYGSPSFQSPRPTENNNYDGFVQVNFDDVWSFSLAKLAARHAEGEWKKTKSGRETMTPGQKTYVDVSGGTRCSASTDFVQQSFAI</sequence>
<dbReference type="OrthoDB" id="10316679at2759"/>
<comment type="caution">
    <text evidence="1">The sequence shown here is derived from an EMBL/GenBank/DDBJ whole genome shotgun (WGS) entry which is preliminary data.</text>
</comment>
<proteinExistence type="predicted"/>
<dbReference type="AlphaFoldDB" id="A0A1E3JAT9"/>
<name>A0A1E3JAT9_9TREE</name>
<evidence type="ECO:0000313" key="2">
    <source>
        <dbReference type="Proteomes" id="UP000095149"/>
    </source>
</evidence>
<protein>
    <submittedName>
        <fullName evidence="1">Uncharacterized protein</fullName>
    </submittedName>
</protein>